<evidence type="ECO:0000256" key="1">
    <source>
        <dbReference type="SAM" id="MobiDB-lite"/>
    </source>
</evidence>
<evidence type="ECO:0000313" key="2">
    <source>
        <dbReference type="EMBL" id="KAK3785825.1"/>
    </source>
</evidence>
<feature type="compositionally biased region" description="Basic and acidic residues" evidence="1">
    <location>
        <begin position="1"/>
        <end position="13"/>
    </location>
</feature>
<protein>
    <submittedName>
        <fullName evidence="2">Uncharacterized protein</fullName>
    </submittedName>
</protein>
<organism evidence="2 3">
    <name type="scientific">Elysia crispata</name>
    <name type="common">lettuce slug</name>
    <dbReference type="NCBI Taxonomy" id="231223"/>
    <lineage>
        <taxon>Eukaryota</taxon>
        <taxon>Metazoa</taxon>
        <taxon>Spiralia</taxon>
        <taxon>Lophotrochozoa</taxon>
        <taxon>Mollusca</taxon>
        <taxon>Gastropoda</taxon>
        <taxon>Heterobranchia</taxon>
        <taxon>Euthyneura</taxon>
        <taxon>Panpulmonata</taxon>
        <taxon>Sacoglossa</taxon>
        <taxon>Placobranchoidea</taxon>
        <taxon>Plakobranchidae</taxon>
        <taxon>Elysia</taxon>
    </lineage>
</organism>
<gene>
    <name evidence="2" type="ORF">RRG08_050844</name>
</gene>
<evidence type="ECO:0000313" key="3">
    <source>
        <dbReference type="Proteomes" id="UP001283361"/>
    </source>
</evidence>
<dbReference type="AlphaFoldDB" id="A0AAE1ADB3"/>
<dbReference type="Proteomes" id="UP001283361">
    <property type="component" value="Unassembled WGS sequence"/>
</dbReference>
<keyword evidence="3" id="KW-1185">Reference proteome</keyword>
<sequence length="89" mass="10194">MKRVQKREPDRTGRGLNRNPVIRDQSTPPRQLVPHFAWTRGPNLALKISLSPLDHGNHQQDGTAIENLEEDLHIKIEHSISRTKSAQQM</sequence>
<accession>A0AAE1ADB3</accession>
<name>A0AAE1ADB3_9GAST</name>
<comment type="caution">
    <text evidence="2">The sequence shown here is derived from an EMBL/GenBank/DDBJ whole genome shotgun (WGS) entry which is preliminary data.</text>
</comment>
<feature type="region of interest" description="Disordered" evidence="1">
    <location>
        <begin position="1"/>
        <end position="32"/>
    </location>
</feature>
<dbReference type="EMBL" id="JAWDGP010002060">
    <property type="protein sequence ID" value="KAK3785825.1"/>
    <property type="molecule type" value="Genomic_DNA"/>
</dbReference>
<proteinExistence type="predicted"/>
<reference evidence="2" key="1">
    <citation type="journal article" date="2023" name="G3 (Bethesda)">
        <title>A reference genome for the long-term kleptoplast-retaining sea slug Elysia crispata morphotype clarki.</title>
        <authorList>
            <person name="Eastman K.E."/>
            <person name="Pendleton A.L."/>
            <person name="Shaikh M.A."/>
            <person name="Suttiyut T."/>
            <person name="Ogas R."/>
            <person name="Tomko P."/>
            <person name="Gavelis G."/>
            <person name="Widhalm J.R."/>
            <person name="Wisecaver J.H."/>
        </authorList>
    </citation>
    <scope>NUCLEOTIDE SEQUENCE</scope>
    <source>
        <strain evidence="2">ECLA1</strain>
    </source>
</reference>